<dbReference type="SUPFAM" id="SSF52540">
    <property type="entry name" value="P-loop containing nucleoside triphosphate hydrolases"/>
    <property type="match status" value="1"/>
</dbReference>
<dbReference type="GO" id="GO:0003677">
    <property type="term" value="F:DNA binding"/>
    <property type="evidence" value="ECO:0007669"/>
    <property type="project" value="TreeGrafter"/>
</dbReference>
<dbReference type="Gene3D" id="3.40.50.300">
    <property type="entry name" value="P-loop containing nucleotide triphosphate hydrolases"/>
    <property type="match status" value="2"/>
</dbReference>
<evidence type="ECO:0000313" key="5">
    <source>
        <dbReference type="EMBL" id="HHS62503.1"/>
    </source>
</evidence>
<comment type="caution">
    <text evidence="5">The sequence shown here is derived from an EMBL/GenBank/DDBJ whole genome shotgun (WGS) entry which is preliminary data.</text>
</comment>
<dbReference type="Pfam" id="PF00271">
    <property type="entry name" value="Helicase_C"/>
    <property type="match status" value="1"/>
</dbReference>
<dbReference type="PROSITE" id="PS51192">
    <property type="entry name" value="HELICASE_ATP_BIND_1"/>
    <property type="match status" value="1"/>
</dbReference>
<proteinExistence type="predicted"/>
<organism evidence="5">
    <name type="scientific">candidate division WOR-3 bacterium</name>
    <dbReference type="NCBI Taxonomy" id="2052148"/>
    <lineage>
        <taxon>Bacteria</taxon>
        <taxon>Bacteria division WOR-3</taxon>
    </lineage>
</organism>
<feature type="domain" description="Helicase ATP-binding" evidence="3">
    <location>
        <begin position="32"/>
        <end position="206"/>
    </location>
</feature>
<keyword evidence="5" id="KW-0347">Helicase</keyword>
<evidence type="ECO:0000259" key="3">
    <source>
        <dbReference type="PROSITE" id="PS51192"/>
    </source>
</evidence>
<dbReference type="EMBL" id="DTHJ01000056">
    <property type="protein sequence ID" value="HHS62503.1"/>
    <property type="molecule type" value="Genomic_DNA"/>
</dbReference>
<accession>A0A7C6EGJ8</accession>
<keyword evidence="5" id="KW-0378">Hydrolase</keyword>
<dbReference type="GO" id="GO:0004386">
    <property type="term" value="F:helicase activity"/>
    <property type="evidence" value="ECO:0007669"/>
    <property type="project" value="UniProtKB-KW"/>
</dbReference>
<feature type="domain" description="Helicase C-terminal" evidence="4">
    <location>
        <begin position="211"/>
        <end position="382"/>
    </location>
</feature>
<dbReference type="InterPro" id="IPR052511">
    <property type="entry name" value="ATP-dep_Helicase"/>
</dbReference>
<dbReference type="SMART" id="SM00487">
    <property type="entry name" value="DEXDc"/>
    <property type="match status" value="1"/>
</dbReference>
<reference evidence="5" key="1">
    <citation type="journal article" date="2020" name="mSystems">
        <title>Genome- and Community-Level Interaction Insights into Carbon Utilization and Element Cycling Functions of Hydrothermarchaeota in Hydrothermal Sediment.</title>
        <authorList>
            <person name="Zhou Z."/>
            <person name="Liu Y."/>
            <person name="Xu W."/>
            <person name="Pan J."/>
            <person name="Luo Z.H."/>
            <person name="Li M."/>
        </authorList>
    </citation>
    <scope>NUCLEOTIDE SEQUENCE [LARGE SCALE GENOMIC DNA]</scope>
    <source>
        <strain evidence="5">SpSt-783</strain>
    </source>
</reference>
<name>A0A7C6EGJ8_UNCW3</name>
<gene>
    <name evidence="5" type="ORF">ENV70_02650</name>
</gene>
<dbReference type="GO" id="GO:0005524">
    <property type="term" value="F:ATP binding"/>
    <property type="evidence" value="ECO:0007669"/>
    <property type="project" value="UniProtKB-KW"/>
</dbReference>
<protein>
    <submittedName>
        <fullName evidence="5">DEAD/DEAH box helicase</fullName>
    </submittedName>
</protein>
<dbReference type="PANTHER" id="PTHR47962">
    <property type="entry name" value="ATP-DEPENDENT HELICASE LHR-RELATED-RELATED"/>
    <property type="match status" value="1"/>
</dbReference>
<dbReference type="AlphaFoldDB" id="A0A7C6EGJ8"/>
<dbReference type="Pfam" id="PF00270">
    <property type="entry name" value="DEAD"/>
    <property type="match status" value="1"/>
</dbReference>
<dbReference type="InterPro" id="IPR011545">
    <property type="entry name" value="DEAD/DEAH_box_helicase_dom"/>
</dbReference>
<dbReference type="SMART" id="SM00490">
    <property type="entry name" value="HELICc"/>
    <property type="match status" value="1"/>
</dbReference>
<dbReference type="InterPro" id="IPR027417">
    <property type="entry name" value="P-loop_NTPase"/>
</dbReference>
<dbReference type="InterPro" id="IPR001650">
    <property type="entry name" value="Helicase_C-like"/>
</dbReference>
<dbReference type="InterPro" id="IPR014001">
    <property type="entry name" value="Helicase_ATP-bd"/>
</dbReference>
<dbReference type="PROSITE" id="PS51194">
    <property type="entry name" value="HELICASE_CTER"/>
    <property type="match status" value="1"/>
</dbReference>
<evidence type="ECO:0000256" key="2">
    <source>
        <dbReference type="ARBA" id="ARBA00022840"/>
    </source>
</evidence>
<dbReference type="GO" id="GO:0016887">
    <property type="term" value="F:ATP hydrolysis activity"/>
    <property type="evidence" value="ECO:0007669"/>
    <property type="project" value="TreeGrafter"/>
</dbReference>
<dbReference type="PANTHER" id="PTHR47962:SF5">
    <property type="entry name" value="ATP-DEPENDENT HELICASE LHR-RELATED"/>
    <property type="match status" value="1"/>
</dbReference>
<evidence type="ECO:0000259" key="4">
    <source>
        <dbReference type="PROSITE" id="PS51194"/>
    </source>
</evidence>
<keyword evidence="2" id="KW-0067">ATP-binding</keyword>
<evidence type="ECO:0000256" key="1">
    <source>
        <dbReference type="ARBA" id="ARBA00022741"/>
    </source>
</evidence>
<sequence length="681" mass="78684">MEPLVIKQELKRTWNPFFSRFGSFTLIQEITIPHILNKENVVVISPAATGKTEAVIAPIIENLLKEDVTGLKILYITPTRALVNDLFRRLEEPVTALNLKISRKTGDHPVIEKKHLPSVLLTTPESFDSLLSREPRIFMNLFAVILDEIHLLDNTPRGDQLRILLNRLRKILKNTGKNLQYCALSATIDDLKIGERYFDNPKVCYLKSPREIEYILISAKNFIKEIFGIAQIRQIKKILAFFNARSFAESFSQKFRVPPFEDRVFVHHASLPRSRREEVERFMNQSDRAILLATSTLELGIDIGDVDAIILYRPPYNISSLLQRIGRGNRRTDKLFAIGVYANNWEKILFETFFDCARIGELYEKRYQPSLSVIPQQIYSYLYQRRRIGTTLKSLYQIFNPIHSEGVIKDVFKKMLSEGVIREMRPGIYYLGDKLENKILYGKIHSNIAEKSFGEYDVYEISSGVLIGRIFYLLEKFILGGRCWEKVQVLEKEKKVYARFIGEGPEFSKIFEGKGAGNYNYLLSTILKNRFFPGLMPEEIPFFYDGKNTHIFHLFGSLYGFIIAESLYEEGIDAVDIEGKILTLQNFQMPDDRFPVPAFDSIKKVIVNNITRFEDALGSGAFFYDLPVELQVQDHILNLDIPGFLDFLRYLKLREIDAKDFTETLKSISVEKKRPQDSLPI</sequence>
<keyword evidence="1" id="KW-0547">Nucleotide-binding</keyword>